<dbReference type="PANTHER" id="PTHR34075">
    <property type="entry name" value="BLR3430 PROTEIN"/>
    <property type="match status" value="1"/>
</dbReference>
<sequence>MLQQCCQCERHVFFPRVLCPHCGGSQLQWTAASGGGTVYSATVVRRKPQHGGDYSVVLVDLDEGPRMMSRVEGLAPDAVRIGMRVRARIVSAPDSADSAWFVVFDPVTETLQ</sequence>
<organism evidence="3 4">
    <name type="scientific">Bordetella genomosp. 7</name>
    <dbReference type="NCBI Taxonomy" id="1416805"/>
    <lineage>
        <taxon>Bacteria</taxon>
        <taxon>Pseudomonadati</taxon>
        <taxon>Pseudomonadota</taxon>
        <taxon>Betaproteobacteria</taxon>
        <taxon>Burkholderiales</taxon>
        <taxon>Alcaligenaceae</taxon>
        <taxon>Bordetella</taxon>
    </lineage>
</organism>
<dbReference type="SUPFAM" id="SSF50249">
    <property type="entry name" value="Nucleic acid-binding proteins"/>
    <property type="match status" value="1"/>
</dbReference>
<comment type="caution">
    <text evidence="3">The sequence shown here is derived from an EMBL/GenBank/DDBJ whole genome shotgun (WGS) entry which is preliminary data.</text>
</comment>
<protein>
    <submittedName>
        <fullName evidence="3">DNA-binding protein</fullName>
    </submittedName>
</protein>
<feature type="domain" description="ChsH2 C-terminal OB-fold" evidence="1">
    <location>
        <begin position="29"/>
        <end position="89"/>
    </location>
</feature>
<dbReference type="Pfam" id="PF01796">
    <property type="entry name" value="OB_ChsH2_C"/>
    <property type="match status" value="1"/>
</dbReference>
<gene>
    <name evidence="3" type="ORF">CAL19_19510</name>
</gene>
<reference evidence="4" key="1">
    <citation type="submission" date="2017-05" db="EMBL/GenBank/DDBJ databases">
        <title>Complete and WGS of Bordetella genogroups.</title>
        <authorList>
            <person name="Spilker T."/>
            <person name="Lipuma J."/>
        </authorList>
    </citation>
    <scope>NUCLEOTIDE SEQUENCE [LARGE SCALE GENOMIC DNA]</scope>
    <source>
        <strain evidence="4">AU18089</strain>
    </source>
</reference>
<accession>A0A261QVS5</accession>
<evidence type="ECO:0000259" key="2">
    <source>
        <dbReference type="Pfam" id="PF12172"/>
    </source>
</evidence>
<name>A0A261QVS5_9BORD</name>
<dbReference type="AlphaFoldDB" id="A0A261QVS5"/>
<keyword evidence="4" id="KW-1185">Reference proteome</keyword>
<proteinExistence type="predicted"/>
<dbReference type="InterPro" id="IPR012340">
    <property type="entry name" value="NA-bd_OB-fold"/>
</dbReference>
<evidence type="ECO:0000259" key="1">
    <source>
        <dbReference type="Pfam" id="PF01796"/>
    </source>
</evidence>
<dbReference type="PANTHER" id="PTHR34075:SF5">
    <property type="entry name" value="BLR3430 PROTEIN"/>
    <property type="match status" value="1"/>
</dbReference>
<dbReference type="InterPro" id="IPR022002">
    <property type="entry name" value="ChsH2_Znr"/>
</dbReference>
<evidence type="ECO:0000313" key="4">
    <source>
        <dbReference type="Proteomes" id="UP000216947"/>
    </source>
</evidence>
<dbReference type="Pfam" id="PF12172">
    <property type="entry name" value="zf-ChsH2"/>
    <property type="match status" value="1"/>
</dbReference>
<dbReference type="Proteomes" id="UP000216947">
    <property type="component" value="Unassembled WGS sequence"/>
</dbReference>
<evidence type="ECO:0000313" key="3">
    <source>
        <dbReference type="EMBL" id="OZI16899.1"/>
    </source>
</evidence>
<dbReference type="EMBL" id="NEVK01000008">
    <property type="protein sequence ID" value="OZI16899.1"/>
    <property type="molecule type" value="Genomic_DNA"/>
</dbReference>
<keyword evidence="3" id="KW-0238">DNA-binding</keyword>
<feature type="domain" description="ChsH2 rubredoxin-like zinc ribbon" evidence="2">
    <location>
        <begin position="2"/>
        <end position="27"/>
    </location>
</feature>
<dbReference type="InterPro" id="IPR052513">
    <property type="entry name" value="Thioester_dehydratase-like"/>
</dbReference>
<dbReference type="InterPro" id="IPR002878">
    <property type="entry name" value="ChsH2_C"/>
</dbReference>
<dbReference type="GO" id="GO:0003677">
    <property type="term" value="F:DNA binding"/>
    <property type="evidence" value="ECO:0007669"/>
    <property type="project" value="UniProtKB-KW"/>
</dbReference>